<dbReference type="InterPro" id="IPR023574">
    <property type="entry name" value="Ribosomal_uL4_dom_sf"/>
</dbReference>
<dbReference type="Proteomes" id="UP000034607">
    <property type="component" value="Unassembled WGS sequence"/>
</dbReference>
<dbReference type="InterPro" id="IPR002136">
    <property type="entry name" value="Ribosomal_uL4"/>
</dbReference>
<evidence type="ECO:0000313" key="7">
    <source>
        <dbReference type="Proteomes" id="UP000034607"/>
    </source>
</evidence>
<dbReference type="GO" id="GO:0005840">
    <property type="term" value="C:ribosome"/>
    <property type="evidence" value="ECO:0007669"/>
    <property type="project" value="UniProtKB-KW"/>
</dbReference>
<proteinExistence type="inferred from homology"/>
<reference evidence="6 7" key="1">
    <citation type="journal article" date="2015" name="Nature">
        <title>rRNA introns, odd ribosomes, and small enigmatic genomes across a large radiation of phyla.</title>
        <authorList>
            <person name="Brown C.T."/>
            <person name="Hug L.A."/>
            <person name="Thomas B.C."/>
            <person name="Sharon I."/>
            <person name="Castelle C.J."/>
            <person name="Singh A."/>
            <person name="Wilkins M.J."/>
            <person name="Williams K.H."/>
            <person name="Banfield J.F."/>
        </authorList>
    </citation>
    <scope>NUCLEOTIDE SEQUENCE [LARGE SCALE GENOMIC DNA]</scope>
</reference>
<dbReference type="PANTHER" id="PTHR10746:SF6">
    <property type="entry name" value="LARGE RIBOSOMAL SUBUNIT PROTEIN UL4M"/>
    <property type="match status" value="1"/>
</dbReference>
<keyword evidence="3 5" id="KW-0687">Ribonucleoprotein</keyword>
<dbReference type="InterPro" id="IPR013005">
    <property type="entry name" value="Ribosomal_uL4-like"/>
</dbReference>
<dbReference type="GO" id="GO:0003735">
    <property type="term" value="F:structural constituent of ribosome"/>
    <property type="evidence" value="ECO:0007669"/>
    <property type="project" value="InterPro"/>
</dbReference>
<dbReference type="EMBL" id="LCNM01000002">
    <property type="protein sequence ID" value="KKU56913.1"/>
    <property type="molecule type" value="Genomic_DNA"/>
</dbReference>
<accession>A0A0G1TRW9</accession>
<dbReference type="GO" id="GO:0019843">
    <property type="term" value="F:rRNA binding"/>
    <property type="evidence" value="ECO:0007669"/>
    <property type="project" value="UniProtKB-UniRule"/>
</dbReference>
<name>A0A0G1TRW9_9BACT</name>
<protein>
    <recommendedName>
        <fullName evidence="4 5">Large ribosomal subunit protein uL4</fullName>
    </recommendedName>
</protein>
<keyword evidence="2 5" id="KW-0689">Ribosomal protein</keyword>
<evidence type="ECO:0000256" key="4">
    <source>
        <dbReference type="ARBA" id="ARBA00035244"/>
    </source>
</evidence>
<comment type="function">
    <text evidence="5">One of the primary rRNA binding proteins, this protein initially binds near the 5'-end of the 23S rRNA. It is important during the early stages of 50S assembly. It makes multiple contacts with different domains of the 23S rRNA in the assembled 50S subunit and ribosome.</text>
</comment>
<comment type="subunit">
    <text evidence="5">Part of the 50S ribosomal subunit.</text>
</comment>
<gene>
    <name evidence="5" type="primary">rplD</name>
    <name evidence="6" type="ORF">UX78_C0002G0093</name>
</gene>
<evidence type="ECO:0000256" key="1">
    <source>
        <dbReference type="ARBA" id="ARBA00010528"/>
    </source>
</evidence>
<dbReference type="Gene3D" id="3.40.1370.10">
    <property type="match status" value="1"/>
</dbReference>
<dbReference type="HAMAP" id="MF_01328_B">
    <property type="entry name" value="Ribosomal_uL4_B"/>
    <property type="match status" value="1"/>
</dbReference>
<dbReference type="GO" id="GO:0006412">
    <property type="term" value="P:translation"/>
    <property type="evidence" value="ECO:0007669"/>
    <property type="project" value="UniProtKB-UniRule"/>
</dbReference>
<keyword evidence="5" id="KW-0699">rRNA-binding</keyword>
<dbReference type="GO" id="GO:1990904">
    <property type="term" value="C:ribonucleoprotein complex"/>
    <property type="evidence" value="ECO:0007669"/>
    <property type="project" value="UniProtKB-KW"/>
</dbReference>
<dbReference type="PANTHER" id="PTHR10746">
    <property type="entry name" value="50S RIBOSOMAL PROTEIN L4"/>
    <property type="match status" value="1"/>
</dbReference>
<dbReference type="SUPFAM" id="SSF52166">
    <property type="entry name" value="Ribosomal protein L4"/>
    <property type="match status" value="1"/>
</dbReference>
<dbReference type="AlphaFoldDB" id="A0A0G1TRW9"/>
<dbReference type="PATRIC" id="fig|1618357.3.peg.179"/>
<comment type="function">
    <text evidence="5">Forms part of the polypeptide exit tunnel.</text>
</comment>
<evidence type="ECO:0000256" key="5">
    <source>
        <dbReference type="HAMAP-Rule" id="MF_01328"/>
    </source>
</evidence>
<organism evidence="6 7">
    <name type="scientific">Candidatus Amesbacteria bacterium GW2011_GWA2_47_11</name>
    <dbReference type="NCBI Taxonomy" id="1618357"/>
    <lineage>
        <taxon>Bacteria</taxon>
        <taxon>Candidatus Amesiibacteriota</taxon>
    </lineage>
</organism>
<evidence type="ECO:0000256" key="3">
    <source>
        <dbReference type="ARBA" id="ARBA00023274"/>
    </source>
</evidence>
<dbReference type="NCBIfam" id="TIGR03953">
    <property type="entry name" value="rplD_bact"/>
    <property type="match status" value="1"/>
</dbReference>
<evidence type="ECO:0000256" key="2">
    <source>
        <dbReference type="ARBA" id="ARBA00022980"/>
    </source>
</evidence>
<evidence type="ECO:0000313" key="6">
    <source>
        <dbReference type="EMBL" id="KKU56913.1"/>
    </source>
</evidence>
<comment type="caution">
    <text evidence="6">The sequence shown here is derived from an EMBL/GenBank/DDBJ whole genome shotgun (WGS) entry which is preliminary data.</text>
</comment>
<comment type="similarity">
    <text evidence="1 5">Belongs to the universal ribosomal protein uL4 family.</text>
</comment>
<sequence length="210" mass="22919">MITAATYDIKGQQGEKIKLPEKIFGAKVKPIVMAQAVRVYLSNQRKALAKTKTRADVAKTTAKMYRQKGTGRARHGSYAAPIFVGGGVAHGPTGKQNYSLKMPAKMRQAAIIGALSEKAAAGAIKVLAGTKKVTKKTKNITEAVNKMQLQGERILMVTQKGQEEVKRAWRNIIKVTTITTDELNTYLIIAHKQLVITSEALEALIKRYAA</sequence>
<keyword evidence="5" id="KW-0694">RNA-binding</keyword>
<dbReference type="Pfam" id="PF00573">
    <property type="entry name" value="Ribosomal_L4"/>
    <property type="match status" value="1"/>
</dbReference>